<feature type="domain" description="MIOS-like alpha-solenoid" evidence="5">
    <location>
        <begin position="392"/>
        <end position="613"/>
    </location>
</feature>
<dbReference type="InterPro" id="IPR049092">
    <property type="entry name" value="MIOS_a-sol"/>
</dbReference>
<dbReference type="Gene3D" id="2.130.10.10">
    <property type="entry name" value="YVTN repeat-like/Quinoprotein amine dehydrogenase"/>
    <property type="match status" value="1"/>
</dbReference>
<evidence type="ECO:0000259" key="5">
    <source>
        <dbReference type="Pfam" id="PF21719"/>
    </source>
</evidence>
<keyword evidence="2" id="KW-0853">WD repeat</keyword>
<sequence>MPITDFHGNTMDLHSTLFRSLLEMSSVRLEVLWSPVHRDKFITWGTEIFLYETFEKFDEKPKFDDIELSENSGARLLATNSNYHYVKCVDIYPLKGSEILMAIGQANGKVSLTSFGPSSFDRLGVNGMDLIPKHARQCNVVSWCHNDPQLIATGLDRYRSDHCILVWDIRSRTGPTTTAELGLSDMAHSLSWLQDHHKTLVVGMNNKMIKMVDLRDPSKAANSSQTKAVYGVTAAPYSNCMLASYVESQVAIWDIRAFEKPVLSLQQSKPITKVLWCPTRNNLLGSLQRDSKSIHLHYIQQMEELDHSVVERSIKPGVSGQITSFSWHPNDENRLLAITLSGSLTDTYVSERITLNWAQSANIVWTHGQRTLQSVSCTDSIYDLLGDISSVMKRRASRGYGLQVELESNAELVDDEDLKLIWNWLGATRKLSDEGAINSIPKHPGIRSILGIDKTTPISLTMKSELAFVPFSGISCNASAKIYRSEIRDMALKLCNWSFIHNPAQLLKTVETLESAGEITKAAAVAVFGLQLKTAIDLLSVTEHNTVSMALSGYNNDKDSVWRQACTASRLKLQDPYLRAIFAFLTADSDNYNLVLEEEDMAVTDRIAFALSFLSDSKMIEYLIQLTDQLTADGNLAGLILTGMCATSLPLLQQYLDNTGDVQSVATIAMRTFPTPLLECNRSQYWISSYRELLDMWRMWNHRAQFDIQHNSRTSTRPEQQIYVTCNFCGKTLSTNQFSRNKGPFQRAKVSCCPHCRKPQPRCAICLVNMGTPSQSDAVNPNSGTKVNPFNNWYTWCQSCRHGGHSEHISQWFEGHQECPVTGCTCRCLSLDAASGASV</sequence>
<dbReference type="Proteomes" id="UP000466442">
    <property type="component" value="Unassembled WGS sequence"/>
</dbReference>
<dbReference type="InterPro" id="IPR037593">
    <property type="entry name" value="MIOS/Sea4"/>
</dbReference>
<organism evidence="6 7">
    <name type="scientific">Apolygus lucorum</name>
    <name type="common">Small green plant bug</name>
    <name type="synonym">Lygocoris lucorum</name>
    <dbReference type="NCBI Taxonomy" id="248454"/>
    <lineage>
        <taxon>Eukaryota</taxon>
        <taxon>Metazoa</taxon>
        <taxon>Ecdysozoa</taxon>
        <taxon>Arthropoda</taxon>
        <taxon>Hexapoda</taxon>
        <taxon>Insecta</taxon>
        <taxon>Pterygota</taxon>
        <taxon>Neoptera</taxon>
        <taxon>Paraneoptera</taxon>
        <taxon>Hemiptera</taxon>
        <taxon>Heteroptera</taxon>
        <taxon>Panheteroptera</taxon>
        <taxon>Cimicomorpha</taxon>
        <taxon>Miridae</taxon>
        <taxon>Mirini</taxon>
        <taxon>Apolygus</taxon>
    </lineage>
</organism>
<comment type="similarity">
    <text evidence="1">Belongs to the WD repeat mio family.</text>
</comment>
<dbReference type="InterPro" id="IPR031488">
    <property type="entry name" value="Zn_ribbon_mio"/>
</dbReference>
<dbReference type="Pfam" id="PF17034">
    <property type="entry name" value="zinc_ribbon_16"/>
    <property type="match status" value="1"/>
</dbReference>
<keyword evidence="3" id="KW-0677">Repeat</keyword>
<dbReference type="InterPro" id="IPR036322">
    <property type="entry name" value="WD40_repeat_dom_sf"/>
</dbReference>
<comment type="caution">
    <text evidence="6">The sequence shown here is derived from an EMBL/GenBank/DDBJ whole genome shotgun (WGS) entry which is preliminary data.</text>
</comment>
<dbReference type="GO" id="GO:0034198">
    <property type="term" value="P:cellular response to amino acid starvation"/>
    <property type="evidence" value="ECO:0007669"/>
    <property type="project" value="TreeGrafter"/>
</dbReference>
<evidence type="ECO:0000313" key="7">
    <source>
        <dbReference type="Proteomes" id="UP000466442"/>
    </source>
</evidence>
<proteinExistence type="inferred from homology"/>
<dbReference type="OrthoDB" id="341486at2759"/>
<gene>
    <name evidence="6" type="ORF">GE061_014509</name>
</gene>
<dbReference type="EMBL" id="WIXP02000006">
    <property type="protein sequence ID" value="KAF6208769.1"/>
    <property type="molecule type" value="Genomic_DNA"/>
</dbReference>
<dbReference type="CDD" id="cd16691">
    <property type="entry name" value="mRING-H2-C3H3C2_Mio"/>
    <property type="match status" value="1"/>
</dbReference>
<evidence type="ECO:0000259" key="4">
    <source>
        <dbReference type="Pfam" id="PF17034"/>
    </source>
</evidence>
<dbReference type="Pfam" id="PF21720">
    <property type="entry name" value="MIOS_WD40"/>
    <property type="match status" value="2"/>
</dbReference>
<keyword evidence="7" id="KW-1185">Reference proteome</keyword>
<dbReference type="PANTHER" id="PTHR16453:SF9">
    <property type="entry name" value="GATOR COMPLEX PROTEIN MIOS"/>
    <property type="match status" value="1"/>
</dbReference>
<evidence type="ECO:0000256" key="2">
    <source>
        <dbReference type="ARBA" id="ARBA00022574"/>
    </source>
</evidence>
<dbReference type="GO" id="GO:1904263">
    <property type="term" value="P:positive regulation of TORC1 signaling"/>
    <property type="evidence" value="ECO:0007669"/>
    <property type="project" value="TreeGrafter"/>
</dbReference>
<evidence type="ECO:0008006" key="8">
    <source>
        <dbReference type="Google" id="ProtNLM"/>
    </source>
</evidence>
<dbReference type="GO" id="GO:0005737">
    <property type="term" value="C:cytoplasm"/>
    <property type="evidence" value="ECO:0007669"/>
    <property type="project" value="TreeGrafter"/>
</dbReference>
<evidence type="ECO:0000313" key="6">
    <source>
        <dbReference type="EMBL" id="KAF6208769.1"/>
    </source>
</evidence>
<dbReference type="AlphaFoldDB" id="A0A8S9XJK4"/>
<feature type="domain" description="GATOR2 complex protein MIO zinc-ribbon like" evidence="4">
    <location>
        <begin position="741"/>
        <end position="828"/>
    </location>
</feature>
<reference evidence="6" key="1">
    <citation type="journal article" date="2021" name="Mol. Ecol. Resour.">
        <title>Apolygus lucorum genome provides insights into omnivorousness and mesophyll feeding.</title>
        <authorList>
            <person name="Liu Y."/>
            <person name="Liu H."/>
            <person name="Wang H."/>
            <person name="Huang T."/>
            <person name="Liu B."/>
            <person name="Yang B."/>
            <person name="Yin L."/>
            <person name="Li B."/>
            <person name="Zhang Y."/>
            <person name="Zhang S."/>
            <person name="Jiang F."/>
            <person name="Zhang X."/>
            <person name="Ren Y."/>
            <person name="Wang B."/>
            <person name="Wang S."/>
            <person name="Lu Y."/>
            <person name="Wu K."/>
            <person name="Fan W."/>
            <person name="Wang G."/>
        </authorList>
    </citation>
    <scope>NUCLEOTIDE SEQUENCE</scope>
    <source>
        <strain evidence="6">12Hb</strain>
    </source>
</reference>
<protein>
    <recommendedName>
        <fullName evidence="8">WD repeat protein mio zinc-ribbon like domain-containing protein</fullName>
    </recommendedName>
</protein>
<dbReference type="InterPro" id="IPR015943">
    <property type="entry name" value="WD40/YVTN_repeat-like_dom_sf"/>
</dbReference>
<evidence type="ECO:0000256" key="1">
    <source>
        <dbReference type="ARBA" id="ARBA00009713"/>
    </source>
</evidence>
<dbReference type="SUPFAM" id="SSF50978">
    <property type="entry name" value="WD40 repeat-like"/>
    <property type="match status" value="1"/>
</dbReference>
<dbReference type="PANTHER" id="PTHR16453">
    <property type="entry name" value="WD40 DOMAIN-CONTAINING PROTEIN MIO FAMILY MEMBER"/>
    <property type="match status" value="1"/>
</dbReference>
<evidence type="ECO:0000256" key="3">
    <source>
        <dbReference type="ARBA" id="ARBA00022737"/>
    </source>
</evidence>
<dbReference type="Pfam" id="PF21719">
    <property type="entry name" value="MIOS_a-sol"/>
    <property type="match status" value="1"/>
</dbReference>
<accession>A0A8S9XJK4</accession>
<name>A0A8S9XJK4_APOLU</name>